<reference evidence="1" key="1">
    <citation type="submission" date="2025-08" db="UniProtKB">
        <authorList>
            <consortium name="Ensembl"/>
        </authorList>
    </citation>
    <scope>IDENTIFICATION</scope>
</reference>
<evidence type="ECO:0000313" key="1">
    <source>
        <dbReference type="Ensembl" id="ENSVKKP00000026035.1"/>
    </source>
</evidence>
<accession>A0A8D2LT69</accession>
<organism evidence="1 2">
    <name type="scientific">Varanus komodoensis</name>
    <name type="common">Komodo dragon</name>
    <dbReference type="NCBI Taxonomy" id="61221"/>
    <lineage>
        <taxon>Eukaryota</taxon>
        <taxon>Metazoa</taxon>
        <taxon>Chordata</taxon>
        <taxon>Craniata</taxon>
        <taxon>Vertebrata</taxon>
        <taxon>Euteleostomi</taxon>
        <taxon>Lepidosauria</taxon>
        <taxon>Squamata</taxon>
        <taxon>Bifurcata</taxon>
        <taxon>Unidentata</taxon>
        <taxon>Episquamata</taxon>
        <taxon>Toxicofera</taxon>
        <taxon>Anguimorpha</taxon>
        <taxon>Paleoanguimorpha</taxon>
        <taxon>Varanoidea</taxon>
        <taxon>Varanidae</taxon>
        <taxon>Varanus</taxon>
    </lineage>
</organism>
<dbReference type="AlphaFoldDB" id="A0A8D2LT69"/>
<proteinExistence type="predicted"/>
<name>A0A8D2LT69_VARKO</name>
<sequence>MSIQRLSPQGLLLFCLHFSHHFCGIESFNKHLDCSSQNSIQQVQMCLEGTRLGKAAIDYTLGFPPKQPN</sequence>
<protein>
    <submittedName>
        <fullName evidence="1">Uncharacterized protein</fullName>
    </submittedName>
</protein>
<evidence type="ECO:0000313" key="2">
    <source>
        <dbReference type="Proteomes" id="UP000694545"/>
    </source>
</evidence>
<reference evidence="1" key="2">
    <citation type="submission" date="2025-09" db="UniProtKB">
        <authorList>
            <consortium name="Ensembl"/>
        </authorList>
    </citation>
    <scope>IDENTIFICATION</scope>
</reference>
<keyword evidence="2" id="KW-1185">Reference proteome</keyword>
<dbReference type="Ensembl" id="ENSVKKT00000026672.1">
    <property type="protein sequence ID" value="ENSVKKP00000026035.1"/>
    <property type="gene ID" value="ENSVKKG00000017047.1"/>
</dbReference>
<dbReference type="Proteomes" id="UP000694545">
    <property type="component" value="Unplaced"/>
</dbReference>